<evidence type="ECO:0000259" key="6">
    <source>
        <dbReference type="Pfam" id="PF04082"/>
    </source>
</evidence>
<dbReference type="PANTHER" id="PTHR47660">
    <property type="entry name" value="TRANSCRIPTION FACTOR WITH C2H2 AND ZN(2)-CYS(6) DNA BINDING DOMAIN (EUROFUNG)-RELATED-RELATED"/>
    <property type="match status" value="1"/>
</dbReference>
<gene>
    <name evidence="8" type="ORF">FOXB_01792</name>
</gene>
<evidence type="ECO:0000256" key="5">
    <source>
        <dbReference type="ARBA" id="ARBA00023242"/>
    </source>
</evidence>
<proteinExistence type="predicted"/>
<keyword evidence="5" id="KW-0539">Nucleus</keyword>
<keyword evidence="2" id="KW-0862">Zinc</keyword>
<reference evidence="8" key="1">
    <citation type="journal article" date="2012" name="Mol. Plant Microbe Interact.">
        <title>A highly conserved effector in Fusarium oxysporum is required for full virulence on Arabidopsis.</title>
        <authorList>
            <person name="Thatcher L.F."/>
            <person name="Gardiner D.M."/>
            <person name="Kazan K."/>
            <person name="Manners J."/>
        </authorList>
    </citation>
    <scope>NUCLEOTIDE SEQUENCE [LARGE SCALE GENOMIC DNA]</scope>
    <source>
        <strain evidence="8">Fo5176</strain>
    </source>
</reference>
<evidence type="ECO:0008006" key="9">
    <source>
        <dbReference type="Google" id="ProtNLM"/>
    </source>
</evidence>
<comment type="caution">
    <text evidence="8">The sequence shown here is derived from an EMBL/GenBank/DDBJ whole genome shotgun (WGS) entry which is preliminary data.</text>
</comment>
<evidence type="ECO:0000256" key="1">
    <source>
        <dbReference type="ARBA" id="ARBA00022723"/>
    </source>
</evidence>
<dbReference type="STRING" id="660025.F9F5W7"/>
<dbReference type="GO" id="GO:0003677">
    <property type="term" value="F:DNA binding"/>
    <property type="evidence" value="ECO:0007669"/>
    <property type="project" value="InterPro"/>
</dbReference>
<protein>
    <recommendedName>
        <fullName evidence="9">Amidohydrolase-related domain-containing protein</fullName>
    </recommendedName>
</protein>
<feature type="domain" description="Amidohydrolase-related" evidence="7">
    <location>
        <begin position="763"/>
        <end position="962"/>
    </location>
</feature>
<evidence type="ECO:0000313" key="8">
    <source>
        <dbReference type="EMBL" id="EGU87696.1"/>
    </source>
</evidence>
<dbReference type="PANTHER" id="PTHR47660:SF2">
    <property type="entry name" value="TRANSCRIPTION FACTOR WITH C2H2 AND ZN(2)-CYS(6) DNA BINDING DOMAIN (EUROFUNG)"/>
    <property type="match status" value="1"/>
</dbReference>
<dbReference type="InterPro" id="IPR007219">
    <property type="entry name" value="XnlR_reg_dom"/>
</dbReference>
<evidence type="ECO:0000256" key="4">
    <source>
        <dbReference type="ARBA" id="ARBA00023163"/>
    </source>
</evidence>
<evidence type="ECO:0000259" key="7">
    <source>
        <dbReference type="Pfam" id="PF04909"/>
    </source>
</evidence>
<dbReference type="Pfam" id="PF04909">
    <property type="entry name" value="Amidohydro_2"/>
    <property type="match status" value="1"/>
</dbReference>
<feature type="domain" description="Xylanolytic transcriptional activator regulatory" evidence="6">
    <location>
        <begin position="246"/>
        <end position="441"/>
    </location>
</feature>
<dbReference type="GO" id="GO:0006351">
    <property type="term" value="P:DNA-templated transcription"/>
    <property type="evidence" value="ECO:0007669"/>
    <property type="project" value="InterPro"/>
</dbReference>
<dbReference type="EMBL" id="AFQF01000624">
    <property type="protein sequence ID" value="EGU87696.1"/>
    <property type="molecule type" value="Genomic_DNA"/>
</dbReference>
<dbReference type="OrthoDB" id="40579at2759"/>
<keyword evidence="3" id="KW-0805">Transcription regulation</keyword>
<dbReference type="Gene3D" id="3.20.20.140">
    <property type="entry name" value="Metal-dependent hydrolases"/>
    <property type="match status" value="1"/>
</dbReference>
<dbReference type="InterPro" id="IPR006680">
    <property type="entry name" value="Amidohydro-rel"/>
</dbReference>
<dbReference type="SUPFAM" id="SSF51556">
    <property type="entry name" value="Metallo-dependent hydrolases"/>
    <property type="match status" value="1"/>
</dbReference>
<dbReference type="Pfam" id="PF04082">
    <property type="entry name" value="Fungal_trans"/>
    <property type="match status" value="1"/>
</dbReference>
<sequence length="1101" mass="122305">MSVSYAANLSKDPITFGDMSNLTRITANFAVAFAQRDSIAPTYYIDMSQLTPATLLDLVRRGELTVLPKLAALAYEPKPSAVMKSLVQAPSIFEDVDFSWFDFGLLDLTMDPFGDMTNADAAAAAHNRTSEDPNSTLTSNWPLSSSFSTRSEAYQRSPWTGWQPAKFHGSFHGQDVINLGAGSSRERTTLWMKASTAPRMGSTLDGACRDRLLVLVTAMKISRFSIHSFPPAELLNELVRFSFIQESVSLVPSIHPGTFSCYHVRPELLLGVIASGAVSLPERRIQVTGLLIQELLRTAIAQLFETDNSATRDLQALQAYMRALEVGVWSGLKRKTEIACSFMQPEYTMLFEAGAFSPPPDQKPAQSIYQSADELDRGWRTWAIKESFTHLAIRGFIHDSQVSMAFFKPPTISYAELNMPIPYPRRLWFAKDAKKWRQELLPFDNGVQRLLLTEVLADVTVLERCSDKADLQICCFAAIHALANQVWDLQQQFALLVSAPEAKRRRIYSWCISRQRDLYEDLMTTRMYCKRHAAHHEISLMLEYVMMALHAPIANVQRFAGKEGESEARRVAPTVGEWSQSSSAQVAIWHAGQVLRTARRFPPSTLQNFYAVAIYHAALVLWAYSILSNRTLSHAEGMIPDGISHSMRVDSSSATLVMLDGEDNDDALAFRTLGHGTPGLSDPAHSGTFCPVGDPALTMQLSADTLRGNLLSTDPTPPLLSCLVARLSHGIIQLLKFSPIDLLRTENMTSSRFAFNQEKAPVVDVHFHYFAPHILGPLGEFVIAAPKETEGAMALLGTTAVIYSPVIWSKYSTDWSPKKWADLCRQLTDAQAAEVTQDPARRGSFAPLPLPHLQETLTALKYGEETCQPRPDGYAITTSANNVYLGNALFDPIWDECNKRGVTLFVHPNETVMPPSLDPKVYGWQMIEFPTETARCLMNLVDTGVFSRYPNIRWIFSHNGGSFPFLYQRVIRTLSGSKLIGVGGPDAMAKQKDRIKENNEGKTLEEVFANGNIYIECSQGTAAQQSILRAMGLKPQNILTGSDWPFTGKVDVHATLAEMNGPEKSGFYTKEEIDGIRAGNALSIMPRLAESWVENKMAVRI</sequence>
<keyword evidence="4" id="KW-0804">Transcription</keyword>
<organism evidence="8">
    <name type="scientific">Fusarium oxysporum (strain Fo5176)</name>
    <name type="common">Fusarium vascular wilt</name>
    <dbReference type="NCBI Taxonomy" id="660025"/>
    <lineage>
        <taxon>Eukaryota</taxon>
        <taxon>Fungi</taxon>
        <taxon>Dikarya</taxon>
        <taxon>Ascomycota</taxon>
        <taxon>Pezizomycotina</taxon>
        <taxon>Sordariomycetes</taxon>
        <taxon>Hypocreomycetidae</taxon>
        <taxon>Hypocreales</taxon>
        <taxon>Nectriaceae</taxon>
        <taxon>Fusarium</taxon>
        <taxon>Fusarium oxysporum species complex</taxon>
    </lineage>
</organism>
<name>F9F5W7_FUSOF</name>
<dbReference type="GO" id="GO:0016787">
    <property type="term" value="F:hydrolase activity"/>
    <property type="evidence" value="ECO:0007669"/>
    <property type="project" value="InterPro"/>
</dbReference>
<dbReference type="GO" id="GO:0008270">
    <property type="term" value="F:zinc ion binding"/>
    <property type="evidence" value="ECO:0007669"/>
    <property type="project" value="InterPro"/>
</dbReference>
<dbReference type="AlphaFoldDB" id="F9F5W7"/>
<evidence type="ECO:0000256" key="3">
    <source>
        <dbReference type="ARBA" id="ARBA00023015"/>
    </source>
</evidence>
<keyword evidence="1" id="KW-0479">Metal-binding</keyword>
<accession>F9F5W7</accession>
<evidence type="ECO:0000256" key="2">
    <source>
        <dbReference type="ARBA" id="ARBA00022833"/>
    </source>
</evidence>
<dbReference type="InterPro" id="IPR032466">
    <property type="entry name" value="Metal_Hydrolase"/>
</dbReference>